<protein>
    <submittedName>
        <fullName evidence="2">Uncharacterized protein</fullName>
    </submittedName>
</protein>
<gene>
    <name evidence="2" type="ORF">DFH08DRAFT_623915</name>
</gene>
<sequence>EEAEEVEEMEVETSDADDPAPSGTGKLTAAQQTALTTCFTSMMELVNTCATKAGLTPARVLRDFGKQYEDTRPRRTNPWNVYQRYATHHLNRLNELVRAGAEEPLVDSKGVPRAFTPTEIRAAYYRFFDQYKSEKAWSILRKHMEYAAVEVAPTVGGRQRRF</sequence>
<evidence type="ECO:0000313" key="3">
    <source>
        <dbReference type="Proteomes" id="UP001218218"/>
    </source>
</evidence>
<dbReference type="AlphaFoldDB" id="A0AAD6ZV17"/>
<dbReference type="Proteomes" id="UP001218218">
    <property type="component" value="Unassembled WGS sequence"/>
</dbReference>
<comment type="caution">
    <text evidence="2">The sequence shown here is derived from an EMBL/GenBank/DDBJ whole genome shotgun (WGS) entry which is preliminary data.</text>
</comment>
<keyword evidence="3" id="KW-1185">Reference proteome</keyword>
<feature type="region of interest" description="Disordered" evidence="1">
    <location>
        <begin position="1"/>
        <end position="27"/>
    </location>
</feature>
<reference evidence="2" key="1">
    <citation type="submission" date="2023-03" db="EMBL/GenBank/DDBJ databases">
        <title>Massive genome expansion in bonnet fungi (Mycena s.s.) driven by repeated elements and novel gene families across ecological guilds.</title>
        <authorList>
            <consortium name="Lawrence Berkeley National Laboratory"/>
            <person name="Harder C.B."/>
            <person name="Miyauchi S."/>
            <person name="Viragh M."/>
            <person name="Kuo A."/>
            <person name="Thoen E."/>
            <person name="Andreopoulos B."/>
            <person name="Lu D."/>
            <person name="Skrede I."/>
            <person name="Drula E."/>
            <person name="Henrissat B."/>
            <person name="Morin E."/>
            <person name="Kohler A."/>
            <person name="Barry K."/>
            <person name="LaButti K."/>
            <person name="Morin E."/>
            <person name="Salamov A."/>
            <person name="Lipzen A."/>
            <person name="Mereny Z."/>
            <person name="Hegedus B."/>
            <person name="Baldrian P."/>
            <person name="Stursova M."/>
            <person name="Weitz H."/>
            <person name="Taylor A."/>
            <person name="Grigoriev I.V."/>
            <person name="Nagy L.G."/>
            <person name="Martin F."/>
            <person name="Kauserud H."/>
        </authorList>
    </citation>
    <scope>NUCLEOTIDE SEQUENCE</scope>
    <source>
        <strain evidence="2">CBHHK002</strain>
    </source>
</reference>
<proteinExistence type="predicted"/>
<feature type="compositionally biased region" description="Acidic residues" evidence="1">
    <location>
        <begin position="1"/>
        <end position="18"/>
    </location>
</feature>
<organism evidence="2 3">
    <name type="scientific">Mycena albidolilacea</name>
    <dbReference type="NCBI Taxonomy" id="1033008"/>
    <lineage>
        <taxon>Eukaryota</taxon>
        <taxon>Fungi</taxon>
        <taxon>Dikarya</taxon>
        <taxon>Basidiomycota</taxon>
        <taxon>Agaricomycotina</taxon>
        <taxon>Agaricomycetes</taxon>
        <taxon>Agaricomycetidae</taxon>
        <taxon>Agaricales</taxon>
        <taxon>Marasmiineae</taxon>
        <taxon>Mycenaceae</taxon>
        <taxon>Mycena</taxon>
    </lineage>
</organism>
<evidence type="ECO:0000256" key="1">
    <source>
        <dbReference type="SAM" id="MobiDB-lite"/>
    </source>
</evidence>
<name>A0AAD6ZV17_9AGAR</name>
<accession>A0AAD6ZV17</accession>
<feature type="non-terminal residue" evidence="2">
    <location>
        <position position="162"/>
    </location>
</feature>
<evidence type="ECO:0000313" key="2">
    <source>
        <dbReference type="EMBL" id="KAJ7339318.1"/>
    </source>
</evidence>
<dbReference type="EMBL" id="JARIHO010000028">
    <property type="protein sequence ID" value="KAJ7339318.1"/>
    <property type="molecule type" value="Genomic_DNA"/>
</dbReference>
<feature type="non-terminal residue" evidence="2">
    <location>
        <position position="1"/>
    </location>
</feature>